<accession>A0A0A9CBS3</accession>
<name>A0A0A9CBS3_ARUDO</name>
<reference evidence="1" key="1">
    <citation type="submission" date="2014-09" db="EMBL/GenBank/DDBJ databases">
        <authorList>
            <person name="Magalhaes I.L.F."/>
            <person name="Oliveira U."/>
            <person name="Santos F.R."/>
            <person name="Vidigal T.H.D.A."/>
            <person name="Brescovit A.D."/>
            <person name="Santos A.J."/>
        </authorList>
    </citation>
    <scope>NUCLEOTIDE SEQUENCE</scope>
    <source>
        <tissue evidence="1">Shoot tissue taken approximately 20 cm above the soil surface</tissue>
    </source>
</reference>
<evidence type="ECO:0000313" key="1">
    <source>
        <dbReference type="EMBL" id="JAD70850.1"/>
    </source>
</evidence>
<reference evidence="1" key="2">
    <citation type="journal article" date="2015" name="Data Brief">
        <title>Shoot transcriptome of the giant reed, Arundo donax.</title>
        <authorList>
            <person name="Barrero R.A."/>
            <person name="Guerrero F.D."/>
            <person name="Moolhuijzen P."/>
            <person name="Goolsby J.A."/>
            <person name="Tidwell J."/>
            <person name="Bellgard S.E."/>
            <person name="Bellgard M.I."/>
        </authorList>
    </citation>
    <scope>NUCLEOTIDE SEQUENCE</scope>
    <source>
        <tissue evidence="1">Shoot tissue taken approximately 20 cm above the soil surface</tissue>
    </source>
</reference>
<organism evidence="1">
    <name type="scientific">Arundo donax</name>
    <name type="common">Giant reed</name>
    <name type="synonym">Donax arundinaceus</name>
    <dbReference type="NCBI Taxonomy" id="35708"/>
    <lineage>
        <taxon>Eukaryota</taxon>
        <taxon>Viridiplantae</taxon>
        <taxon>Streptophyta</taxon>
        <taxon>Embryophyta</taxon>
        <taxon>Tracheophyta</taxon>
        <taxon>Spermatophyta</taxon>
        <taxon>Magnoliopsida</taxon>
        <taxon>Liliopsida</taxon>
        <taxon>Poales</taxon>
        <taxon>Poaceae</taxon>
        <taxon>PACMAD clade</taxon>
        <taxon>Arundinoideae</taxon>
        <taxon>Arundineae</taxon>
        <taxon>Arundo</taxon>
    </lineage>
</organism>
<dbReference type="EMBL" id="GBRH01227045">
    <property type="protein sequence ID" value="JAD70850.1"/>
    <property type="molecule type" value="Transcribed_RNA"/>
</dbReference>
<dbReference type="AlphaFoldDB" id="A0A0A9CBS3"/>
<sequence length="18" mass="2404">MFLCRDLFYWYPPRKLVR</sequence>
<protein>
    <submittedName>
        <fullName evidence="1">Uncharacterized protein</fullName>
    </submittedName>
</protein>
<proteinExistence type="predicted"/>